<gene>
    <name evidence="5" type="ORF">FF124_01885</name>
</gene>
<reference evidence="5 6" key="1">
    <citation type="submission" date="2019-05" db="EMBL/GenBank/DDBJ databases">
        <authorList>
            <person name="Lee S.D."/>
        </authorList>
    </citation>
    <scope>NUCLEOTIDE SEQUENCE [LARGE SCALE GENOMIC DNA]</scope>
    <source>
        <strain evidence="5 6">GH2-6</strain>
    </source>
</reference>
<dbReference type="AlphaFoldDB" id="A0A5C4JWB3"/>
<evidence type="ECO:0000313" key="6">
    <source>
        <dbReference type="Proteomes" id="UP000307874"/>
    </source>
</evidence>
<dbReference type="Proteomes" id="UP000307874">
    <property type="component" value="Unassembled WGS sequence"/>
</dbReference>
<sequence length="345" mass="36726">MEDAWLPLRFSPYQREGIMKFTDTLKGIGAAAVIALAAAAPAKAADDGPLLVVSGPLSWPFFAAVKKGFDDAAEAYGLDYQYIAVTDTANMTSDYPRLLQQAISRDPKMLLVGEFFPDGMDPLIREATADGIPVLIHNSGQTLWEDNGSIGFVGEDPYQMGYKAGQIQADAGVKKGLCFNQVPGNPTVEERCNGYVAAMEEAGAETIYQTIGTGDATNPQAMTQAIKGTLQANPDIDGIYTLNAVPAMSALRAVDEVGRKGEIMIGTADLSNEALMAIKNGDLAFAMDQQPYLQGYLSMLIANQYLNYGLHPIGHVKTGPLVIDASNVDKTLEVNKAHGGVRGAS</sequence>
<dbReference type="CDD" id="cd06312">
    <property type="entry name" value="PBP1_ABC_sugar_binding-like"/>
    <property type="match status" value="1"/>
</dbReference>
<name>A0A5C4JWB3_9HYPH</name>
<dbReference type="Pfam" id="PF13407">
    <property type="entry name" value="Peripla_BP_4"/>
    <property type="match status" value="1"/>
</dbReference>
<dbReference type="EMBL" id="VCLB01000001">
    <property type="protein sequence ID" value="TNB49733.1"/>
    <property type="molecule type" value="Genomic_DNA"/>
</dbReference>
<accession>A0A5C4JWB3</accession>
<feature type="domain" description="Periplasmic binding protein" evidence="4">
    <location>
        <begin position="58"/>
        <end position="307"/>
    </location>
</feature>
<proteinExistence type="inferred from homology"/>
<dbReference type="PANTHER" id="PTHR46847:SF1">
    <property type="entry name" value="D-ALLOSE-BINDING PERIPLASMIC PROTEIN-RELATED"/>
    <property type="match status" value="1"/>
</dbReference>
<dbReference type="GO" id="GO:0030313">
    <property type="term" value="C:cell envelope"/>
    <property type="evidence" value="ECO:0007669"/>
    <property type="project" value="UniProtKB-SubCell"/>
</dbReference>
<dbReference type="Gene3D" id="3.40.50.2300">
    <property type="match status" value="2"/>
</dbReference>
<comment type="similarity">
    <text evidence="2">Belongs to the bacterial solute-binding protein 2 family.</text>
</comment>
<protein>
    <submittedName>
        <fullName evidence="5">Substrate-binding domain-containing protein</fullName>
    </submittedName>
</protein>
<reference evidence="5 6" key="2">
    <citation type="submission" date="2019-06" db="EMBL/GenBank/DDBJ databases">
        <title>Martelella lutilitoris sp. nov., isolated from a tidal mudflat.</title>
        <authorList>
            <person name="Kim Y.-J."/>
        </authorList>
    </citation>
    <scope>NUCLEOTIDE SEQUENCE [LARGE SCALE GENOMIC DNA]</scope>
    <source>
        <strain evidence="5 6">GH2-6</strain>
    </source>
</reference>
<keyword evidence="3" id="KW-0732">Signal</keyword>
<evidence type="ECO:0000313" key="5">
    <source>
        <dbReference type="EMBL" id="TNB49733.1"/>
    </source>
</evidence>
<comment type="subcellular location">
    <subcellularLocation>
        <location evidence="1">Cell envelope</location>
    </subcellularLocation>
</comment>
<dbReference type="InterPro" id="IPR025997">
    <property type="entry name" value="SBP_2_dom"/>
</dbReference>
<comment type="caution">
    <text evidence="5">The sequence shown here is derived from an EMBL/GenBank/DDBJ whole genome shotgun (WGS) entry which is preliminary data.</text>
</comment>
<dbReference type="OrthoDB" id="257716at2"/>
<evidence type="ECO:0000256" key="2">
    <source>
        <dbReference type="ARBA" id="ARBA00007639"/>
    </source>
</evidence>
<organism evidence="5 6">
    <name type="scientific">Martelella lutilitoris</name>
    <dbReference type="NCBI Taxonomy" id="2583532"/>
    <lineage>
        <taxon>Bacteria</taxon>
        <taxon>Pseudomonadati</taxon>
        <taxon>Pseudomonadota</taxon>
        <taxon>Alphaproteobacteria</taxon>
        <taxon>Hyphomicrobiales</taxon>
        <taxon>Aurantimonadaceae</taxon>
        <taxon>Martelella</taxon>
    </lineage>
</organism>
<dbReference type="InterPro" id="IPR028082">
    <property type="entry name" value="Peripla_BP_I"/>
</dbReference>
<keyword evidence="6" id="KW-1185">Reference proteome</keyword>
<dbReference type="PANTHER" id="PTHR46847">
    <property type="entry name" value="D-ALLOSE-BINDING PERIPLASMIC PROTEIN-RELATED"/>
    <property type="match status" value="1"/>
</dbReference>
<evidence type="ECO:0000256" key="1">
    <source>
        <dbReference type="ARBA" id="ARBA00004196"/>
    </source>
</evidence>
<dbReference type="SUPFAM" id="SSF53822">
    <property type="entry name" value="Periplasmic binding protein-like I"/>
    <property type="match status" value="1"/>
</dbReference>
<dbReference type="GO" id="GO:0030246">
    <property type="term" value="F:carbohydrate binding"/>
    <property type="evidence" value="ECO:0007669"/>
    <property type="project" value="UniProtKB-ARBA"/>
</dbReference>
<evidence type="ECO:0000256" key="3">
    <source>
        <dbReference type="ARBA" id="ARBA00022729"/>
    </source>
</evidence>
<evidence type="ECO:0000259" key="4">
    <source>
        <dbReference type="Pfam" id="PF13407"/>
    </source>
</evidence>